<dbReference type="Pfam" id="PF00023">
    <property type="entry name" value="Ank"/>
    <property type="match status" value="1"/>
</dbReference>
<keyword evidence="6" id="KW-1185">Reference proteome</keyword>
<dbReference type="PANTHER" id="PTHR24198">
    <property type="entry name" value="ANKYRIN REPEAT AND PROTEIN KINASE DOMAIN-CONTAINING PROTEIN"/>
    <property type="match status" value="1"/>
</dbReference>
<dbReference type="Pfam" id="PF12796">
    <property type="entry name" value="Ank_2"/>
    <property type="match status" value="1"/>
</dbReference>
<dbReference type="SMART" id="SM00220">
    <property type="entry name" value="S_TKc"/>
    <property type="match status" value="1"/>
</dbReference>
<dbReference type="GO" id="GO:0004672">
    <property type="term" value="F:protein kinase activity"/>
    <property type="evidence" value="ECO:0007669"/>
    <property type="project" value="InterPro"/>
</dbReference>
<dbReference type="SUPFAM" id="SSF56112">
    <property type="entry name" value="Protein kinase-like (PK-like)"/>
    <property type="match status" value="1"/>
</dbReference>
<evidence type="ECO:0000256" key="2">
    <source>
        <dbReference type="ARBA" id="ARBA00023043"/>
    </source>
</evidence>
<keyword evidence="1" id="KW-0677">Repeat</keyword>
<dbReference type="RefSeq" id="XP_056761553.1">
    <property type="nucleotide sequence ID" value="XM_056912704.1"/>
</dbReference>
<evidence type="ECO:0000313" key="5">
    <source>
        <dbReference type="EMBL" id="KAJ5438324.1"/>
    </source>
</evidence>
<evidence type="ECO:0000259" key="4">
    <source>
        <dbReference type="PROSITE" id="PS50011"/>
    </source>
</evidence>
<dbReference type="Proteomes" id="UP001213681">
    <property type="component" value="Unassembled WGS sequence"/>
</dbReference>
<dbReference type="GeneID" id="81602947"/>
<evidence type="ECO:0000256" key="3">
    <source>
        <dbReference type="PROSITE-ProRule" id="PRU00023"/>
    </source>
</evidence>
<protein>
    <recommendedName>
        <fullName evidence="4">Protein kinase domain-containing protein</fullName>
    </recommendedName>
</protein>
<evidence type="ECO:0000256" key="1">
    <source>
        <dbReference type="ARBA" id="ARBA00022737"/>
    </source>
</evidence>
<dbReference type="SMART" id="SM00248">
    <property type="entry name" value="ANK"/>
    <property type="match status" value="10"/>
</dbReference>
<evidence type="ECO:0000313" key="6">
    <source>
        <dbReference type="Proteomes" id="UP001213681"/>
    </source>
</evidence>
<feature type="repeat" description="ANK" evidence="3">
    <location>
        <begin position="976"/>
        <end position="1008"/>
    </location>
</feature>
<dbReference type="GO" id="GO:0005524">
    <property type="term" value="F:ATP binding"/>
    <property type="evidence" value="ECO:0007669"/>
    <property type="project" value="InterPro"/>
</dbReference>
<dbReference type="Gene3D" id="1.10.510.10">
    <property type="entry name" value="Transferase(Phosphotransferase) domain 1"/>
    <property type="match status" value="1"/>
</dbReference>
<dbReference type="PROSITE" id="PS00108">
    <property type="entry name" value="PROTEIN_KINASE_ST"/>
    <property type="match status" value="1"/>
</dbReference>
<dbReference type="InterPro" id="IPR000719">
    <property type="entry name" value="Prot_kinase_dom"/>
</dbReference>
<dbReference type="Pfam" id="PF13637">
    <property type="entry name" value="Ank_4"/>
    <property type="match status" value="1"/>
</dbReference>
<dbReference type="InterPro" id="IPR002110">
    <property type="entry name" value="Ankyrin_rpt"/>
</dbReference>
<dbReference type="EMBL" id="JAPVEA010000008">
    <property type="protein sequence ID" value="KAJ5438324.1"/>
    <property type="molecule type" value="Genomic_DNA"/>
</dbReference>
<dbReference type="InterPro" id="IPR011009">
    <property type="entry name" value="Kinase-like_dom_sf"/>
</dbReference>
<dbReference type="PROSITE" id="PS50297">
    <property type="entry name" value="ANK_REP_REGION"/>
    <property type="match status" value="3"/>
</dbReference>
<feature type="domain" description="Protein kinase" evidence="4">
    <location>
        <begin position="75"/>
        <end position="400"/>
    </location>
</feature>
<dbReference type="Pfam" id="PF00069">
    <property type="entry name" value="Pkinase"/>
    <property type="match status" value="1"/>
</dbReference>
<dbReference type="PROSITE" id="PS50011">
    <property type="entry name" value="PROTEIN_KINASE_DOM"/>
    <property type="match status" value="1"/>
</dbReference>
<reference evidence="5" key="2">
    <citation type="journal article" date="2023" name="IMA Fungus">
        <title>Comparative genomic study of the Penicillium genus elucidates a diverse pangenome and 15 lateral gene transfer events.</title>
        <authorList>
            <person name="Petersen C."/>
            <person name="Sorensen T."/>
            <person name="Nielsen M.R."/>
            <person name="Sondergaard T.E."/>
            <person name="Sorensen J.L."/>
            <person name="Fitzpatrick D.A."/>
            <person name="Frisvad J.C."/>
            <person name="Nielsen K.L."/>
        </authorList>
    </citation>
    <scope>NUCLEOTIDE SEQUENCE</scope>
    <source>
        <strain evidence="5">IBT 16125</strain>
    </source>
</reference>
<dbReference type="InterPro" id="IPR036770">
    <property type="entry name" value="Ankyrin_rpt-contain_sf"/>
</dbReference>
<dbReference type="PROSITE" id="PS50088">
    <property type="entry name" value="ANK_REPEAT"/>
    <property type="match status" value="5"/>
</dbReference>
<gene>
    <name evidence="5" type="ORF">N7458_009322</name>
</gene>
<dbReference type="InterPro" id="IPR008271">
    <property type="entry name" value="Ser/Thr_kinase_AS"/>
</dbReference>
<comment type="caution">
    <text evidence="5">The sequence shown here is derived from an EMBL/GenBank/DDBJ whole genome shotgun (WGS) entry which is preliminary data.</text>
</comment>
<keyword evidence="2 3" id="KW-0040">ANK repeat</keyword>
<sequence length="1614" mass="180550">MSVSSLNDDWVQCRAPNELQSDILTWTTSISRSRVSTVDGLGFSENIDVESMNSLESLLHTVQQLKLKRFQAEDLEEIRFVAAGETFAVSECKYEGTVVAIKRIQLNEEGKSLERSYFQRRLQSVLREILIMCHPPLAHHPNIINILGYGWSVENQRPSTFISVEFASKGTLRAYMKEKEHPIRTKLLLMGDVGAGLMALHKCGIIHGDLKMDNIVVFSSLDRPCMSIAKVSDFGHSIIVGSTSEKKMQYFGTTLYNAPEVAQQKDNPIPLEQLHKCDIWAFGLCAWEILANGQLYFQRSWRRNSLYERPHSMSTLLTSPTSSEAPDDIDEDDQHVFGHFNVSHLRALAIDFVNNLKIPGIGFERGFLRPLMDHTLHVDPAQRISDLSRLPIIVSWHKTPGGHSLQSKLATYAMSGDVRYSIFSRESGPYIIWEQQQQLLQDFETVAKGSKSNKHEGSIAFQTMLCYVNAFGTSQDLIKATSFLQMAEDEGHMVARILGHRILNGFNESSTTEVQPYNECLALGFSATRTPEIITSLVAFDGASVTKFTNYADFRKVFYERRPQSWTNDKDGVLGGFVSINGSTSQHSLLEVALHQGDAEFVERLLPLVGQSEAASKLDSLLVSAASRGHDSIVIPLLKSGANISSVLPAPSLLHWLFSLDETTLHEVQSFLKDQSRDSDFKLALDYATTDGIILHPQWPFRVHGTPLAIAIASGSKSVVTFLLSLGADPLAPAIENTDDSTGPNFSPIHLAVKYHHPDILLLLWKAAFDETTVTGTHLHQAATLESFPIACALSLLTNAERFAIHGCMYKQRLRETIKLLPLDLLLQPSPEGRNSVTQAIDLEDVDTVELLLEHAPTLASMELVQPDSTSLFTYPFHFAVQIASCRDTRESEQIAESILKLDSAAINRPDSASIKPMHIAAMGSSDRMTKFLLARNASCHELDGRRRTPLHFCRSLVNAKILMLGGVSINHKDDFGFTPAHAAASQGADEVLKALMDAGADLTQAVNEIGTPLHCAVLRKSRTSIEILLAAGVDVEAKNRLGRTPLHLAMDIGRADLVSMLFKKGADPFVEDAKGSSPFSMSLAWENPSIFNMFRPPDNFVVEKLHVNALIFGAAKGESSVFRQYLEKLPNPSRNLSRVHSPKLYVTAINVAAEAFRVDLVKMLLAYGFNVNTPDEKSNTPLLRACQAGRTEVEFFSYHRTHMCETLIQHGADILARNNRGLTSFSIAQAHADYPLMTLFLSQRQVDLSIRLSRILESIKNPEKDDVFCESSRALMGGDIVEPKLVFDAAQKDEWEFVMTCVAGHFINKKNLKHIFPRTEWKKPSVDTLDMLRYHSVKMDRDLVQYLASGARESPSAVRESPHDVGIQNVELEFLRSRDALNDLLWPEEAKKAFDEAMVKSEKDYFHTLNALTDLENQQVAFSGKLQEYFAQIIYKSKERTISLDDIMWFRSLERDIDSYNQVNFLHRLQTISNKAKAMEELALRPNKAAPWAELRDRTLTLQGRKGMVDETVLKAKEITKLFLPPTHTESGNDNVEDGRDDEVGEMTLSPGRRRYIETSANILDGMNRNLLRSGFPWTDTISEAQNVKREISERVRSSGEFHACDHHLQPQP</sequence>
<organism evidence="5 6">
    <name type="scientific">Penicillium daleae</name>
    <dbReference type="NCBI Taxonomy" id="63821"/>
    <lineage>
        <taxon>Eukaryota</taxon>
        <taxon>Fungi</taxon>
        <taxon>Dikarya</taxon>
        <taxon>Ascomycota</taxon>
        <taxon>Pezizomycotina</taxon>
        <taxon>Eurotiomycetes</taxon>
        <taxon>Eurotiomycetidae</taxon>
        <taxon>Eurotiales</taxon>
        <taxon>Aspergillaceae</taxon>
        <taxon>Penicillium</taxon>
    </lineage>
</organism>
<dbReference type="PANTHER" id="PTHR24198:SF165">
    <property type="entry name" value="ANKYRIN REPEAT-CONTAINING PROTEIN-RELATED"/>
    <property type="match status" value="1"/>
</dbReference>
<accession>A0AAD6BZH6</accession>
<proteinExistence type="predicted"/>
<dbReference type="SUPFAM" id="SSF48403">
    <property type="entry name" value="Ankyrin repeat"/>
    <property type="match status" value="2"/>
</dbReference>
<feature type="repeat" description="ANK" evidence="3">
    <location>
        <begin position="1178"/>
        <end position="1220"/>
    </location>
</feature>
<feature type="repeat" description="ANK" evidence="3">
    <location>
        <begin position="1148"/>
        <end position="1177"/>
    </location>
</feature>
<dbReference type="Gene3D" id="1.25.40.20">
    <property type="entry name" value="Ankyrin repeat-containing domain"/>
    <property type="match status" value="4"/>
</dbReference>
<reference evidence="5" key="1">
    <citation type="submission" date="2022-12" db="EMBL/GenBank/DDBJ databases">
        <authorList>
            <person name="Petersen C."/>
        </authorList>
    </citation>
    <scope>NUCLEOTIDE SEQUENCE</scope>
    <source>
        <strain evidence="5">IBT 16125</strain>
    </source>
</reference>
<feature type="repeat" description="ANK" evidence="3">
    <location>
        <begin position="1009"/>
        <end position="1041"/>
    </location>
</feature>
<feature type="repeat" description="ANK" evidence="3">
    <location>
        <begin position="1042"/>
        <end position="1074"/>
    </location>
</feature>
<name>A0AAD6BZH6_9EURO</name>